<dbReference type="SMART" id="SM00054">
    <property type="entry name" value="EFh"/>
    <property type="match status" value="2"/>
</dbReference>
<evidence type="ECO:0000259" key="2">
    <source>
        <dbReference type="PROSITE" id="PS50222"/>
    </source>
</evidence>
<evidence type="ECO:0000313" key="3">
    <source>
        <dbReference type="EnsemblPlants" id="MELO3C013383.2.1"/>
    </source>
</evidence>
<feature type="domain" description="EF-hand" evidence="2">
    <location>
        <begin position="312"/>
        <end position="347"/>
    </location>
</feature>
<accession>A0A9I9D5J6</accession>
<dbReference type="PROSITE" id="PS00018">
    <property type="entry name" value="EF_HAND_1"/>
    <property type="match status" value="1"/>
</dbReference>
<dbReference type="EnsemblPlants" id="MELO3C013383.2.1">
    <property type="protein sequence ID" value="MELO3C013383.2.1"/>
    <property type="gene ID" value="MELO3C013383.2"/>
</dbReference>
<dbReference type="InterPro" id="IPR018247">
    <property type="entry name" value="EF_Hand_1_Ca_BS"/>
</dbReference>
<dbReference type="GO" id="GO:0005509">
    <property type="term" value="F:calcium ion binding"/>
    <property type="evidence" value="ECO:0007669"/>
    <property type="project" value="InterPro"/>
</dbReference>
<dbReference type="SUPFAM" id="SSF47473">
    <property type="entry name" value="EF-hand"/>
    <property type="match status" value="1"/>
</dbReference>
<name>A0A9I9D5J6_CUCME</name>
<dbReference type="InterPro" id="IPR002048">
    <property type="entry name" value="EF_hand_dom"/>
</dbReference>
<dbReference type="Gene3D" id="1.10.238.10">
    <property type="entry name" value="EF-hand"/>
    <property type="match status" value="1"/>
</dbReference>
<protein>
    <recommendedName>
        <fullName evidence="2">EF-hand domain-containing protein</fullName>
    </recommendedName>
</protein>
<organism evidence="3">
    <name type="scientific">Cucumis melo</name>
    <name type="common">Muskmelon</name>
    <dbReference type="NCBI Taxonomy" id="3656"/>
    <lineage>
        <taxon>Eukaryota</taxon>
        <taxon>Viridiplantae</taxon>
        <taxon>Streptophyta</taxon>
        <taxon>Embryophyta</taxon>
        <taxon>Tracheophyta</taxon>
        <taxon>Spermatophyta</taxon>
        <taxon>Magnoliopsida</taxon>
        <taxon>eudicotyledons</taxon>
        <taxon>Gunneridae</taxon>
        <taxon>Pentapetalae</taxon>
        <taxon>rosids</taxon>
        <taxon>fabids</taxon>
        <taxon>Cucurbitales</taxon>
        <taxon>Cucurbitaceae</taxon>
        <taxon>Benincaseae</taxon>
        <taxon>Cucumis</taxon>
    </lineage>
</organism>
<sequence>MDPLSSSPSSSSKPQVLDGSEIMELVANNHLFSSFVDHKFQDLDTDKDGKLSLQELHPAVADIGAALGLPPQGTSLDSDNIYSQLEKYLTYGPTWPVLNEFTHGSRDKVSKTEFKEVLSDILLGMAAGLKRDPIVILRMDGEDLLEFINSSAYEPEMIATFSEINLPEGSLHDYIVKAFENLTVEQGMPPPSDSWVMSDIIEPALESCAAGENWDKPVSQEIFLFEFKRAAEHVAQRLKEQPVIVAHSENTFDGSSIRRLLSNKFELDKSLNTALQSVPRDKTGKLPKEHLQLALDLVAPLAGLPPLGALDEMDKLLLDVFKMVDADDGKVVKEDEFKKLLTEILGAVMLQLEGSPISVSSNSVVHEPLACSSTLLTPPS</sequence>
<dbReference type="PANTHER" id="PTHR34574">
    <property type="entry name" value="CALCIUM-BINDING EF-HAND FAMILY PROTEIN-RELATED"/>
    <property type="match status" value="1"/>
</dbReference>
<dbReference type="PANTHER" id="PTHR34574:SF13">
    <property type="entry name" value="EF-HAND DOMAIN-CONTAINING PROTEIN"/>
    <property type="match status" value="1"/>
</dbReference>
<keyword evidence="1" id="KW-0106">Calcium</keyword>
<reference evidence="3" key="1">
    <citation type="submission" date="2023-03" db="UniProtKB">
        <authorList>
            <consortium name="EnsemblPlants"/>
        </authorList>
    </citation>
    <scope>IDENTIFICATION</scope>
</reference>
<feature type="domain" description="EF-hand" evidence="2">
    <location>
        <begin position="31"/>
        <end position="66"/>
    </location>
</feature>
<proteinExistence type="predicted"/>
<dbReference type="AlphaFoldDB" id="A0A9I9D5J6"/>
<dbReference type="PROSITE" id="PS50222">
    <property type="entry name" value="EF_HAND_2"/>
    <property type="match status" value="2"/>
</dbReference>
<dbReference type="InterPro" id="IPR011992">
    <property type="entry name" value="EF-hand-dom_pair"/>
</dbReference>
<dbReference type="Gramene" id="MELO3C013383.2.1">
    <property type="protein sequence ID" value="MELO3C013383.2.1"/>
    <property type="gene ID" value="MELO3C013383.2"/>
</dbReference>
<evidence type="ECO:0000256" key="1">
    <source>
        <dbReference type="ARBA" id="ARBA00022837"/>
    </source>
</evidence>